<organism evidence="1 2">
    <name type="scientific">Dermacentor silvarum</name>
    <name type="common">Tick</name>
    <dbReference type="NCBI Taxonomy" id="543639"/>
    <lineage>
        <taxon>Eukaryota</taxon>
        <taxon>Metazoa</taxon>
        <taxon>Ecdysozoa</taxon>
        <taxon>Arthropoda</taxon>
        <taxon>Chelicerata</taxon>
        <taxon>Arachnida</taxon>
        <taxon>Acari</taxon>
        <taxon>Parasitiformes</taxon>
        <taxon>Ixodida</taxon>
        <taxon>Ixodoidea</taxon>
        <taxon>Ixodidae</taxon>
        <taxon>Rhipicephalinae</taxon>
        <taxon>Dermacentor</taxon>
    </lineage>
</organism>
<keyword evidence="2" id="KW-1185">Reference proteome</keyword>
<evidence type="ECO:0000313" key="1">
    <source>
        <dbReference type="EMBL" id="KAH7980219.1"/>
    </source>
</evidence>
<sequence length="259" mass="27182">MPLAVPADMPLYRRLKPFEGDGSAWPVYKEQPGTANVNRFNNRSHGEGETLGQFIAALRGLASACAFGNQLYSLLRDRFELPGPSLDDVVKAAQAIDAAAKDAGEIARATGSPSTEATDNKMTTKGGTASSPKHNASRAEKLGTSHGFAEGGGRTADSSSSLDQAQVPHKPAVRVAVASVRDGDVRQQARASGVMLRSYSGQLSQVPRGRPRSASALVTGRQPFPSFNQGLVTDTAGPKLDSRTRRSVAGVPRGRPTCG</sequence>
<protein>
    <submittedName>
        <fullName evidence="1">Uncharacterized protein</fullName>
    </submittedName>
</protein>
<proteinExistence type="predicted"/>
<evidence type="ECO:0000313" key="2">
    <source>
        <dbReference type="Proteomes" id="UP000821865"/>
    </source>
</evidence>
<dbReference type="EMBL" id="CM023470">
    <property type="protein sequence ID" value="KAH7980219.1"/>
    <property type="molecule type" value="Genomic_DNA"/>
</dbReference>
<dbReference type="Proteomes" id="UP000821865">
    <property type="component" value="Chromosome 1"/>
</dbReference>
<accession>A0ACB8E1K5</accession>
<name>A0ACB8E1K5_DERSI</name>
<gene>
    <name evidence="1" type="ORF">HPB49_013889</name>
</gene>
<comment type="caution">
    <text evidence="1">The sequence shown here is derived from an EMBL/GenBank/DDBJ whole genome shotgun (WGS) entry which is preliminary data.</text>
</comment>
<reference evidence="1" key="1">
    <citation type="submission" date="2020-05" db="EMBL/GenBank/DDBJ databases">
        <title>Large-scale comparative analyses of tick genomes elucidate their genetic diversity and vector capacities.</title>
        <authorList>
            <person name="Jia N."/>
            <person name="Wang J."/>
            <person name="Shi W."/>
            <person name="Du L."/>
            <person name="Sun Y."/>
            <person name="Zhan W."/>
            <person name="Jiang J."/>
            <person name="Wang Q."/>
            <person name="Zhang B."/>
            <person name="Ji P."/>
            <person name="Sakyi L.B."/>
            <person name="Cui X."/>
            <person name="Yuan T."/>
            <person name="Jiang B."/>
            <person name="Yang W."/>
            <person name="Lam T.T.-Y."/>
            <person name="Chang Q."/>
            <person name="Ding S."/>
            <person name="Wang X."/>
            <person name="Zhu J."/>
            <person name="Ruan X."/>
            <person name="Zhao L."/>
            <person name="Wei J."/>
            <person name="Que T."/>
            <person name="Du C."/>
            <person name="Cheng J."/>
            <person name="Dai P."/>
            <person name="Han X."/>
            <person name="Huang E."/>
            <person name="Gao Y."/>
            <person name="Liu J."/>
            <person name="Shao H."/>
            <person name="Ye R."/>
            <person name="Li L."/>
            <person name="Wei W."/>
            <person name="Wang X."/>
            <person name="Wang C."/>
            <person name="Yang T."/>
            <person name="Huo Q."/>
            <person name="Li W."/>
            <person name="Guo W."/>
            <person name="Chen H."/>
            <person name="Zhou L."/>
            <person name="Ni X."/>
            <person name="Tian J."/>
            <person name="Zhou Y."/>
            <person name="Sheng Y."/>
            <person name="Liu T."/>
            <person name="Pan Y."/>
            <person name="Xia L."/>
            <person name="Li J."/>
            <person name="Zhao F."/>
            <person name="Cao W."/>
        </authorList>
    </citation>
    <scope>NUCLEOTIDE SEQUENCE</scope>
    <source>
        <strain evidence="1">Dsil-2018</strain>
    </source>
</reference>